<dbReference type="RefSeq" id="WP_092785143.1">
    <property type="nucleotide sequence ID" value="NZ_FNAP01000005.1"/>
</dbReference>
<reference evidence="1 2" key="1">
    <citation type="submission" date="2016-10" db="EMBL/GenBank/DDBJ databases">
        <authorList>
            <person name="de Groot N.N."/>
        </authorList>
    </citation>
    <scope>NUCLEOTIDE SEQUENCE [LARGE SCALE GENOMIC DNA]</scope>
    <source>
        <strain evidence="1 2">ATCC 700224</strain>
    </source>
</reference>
<sequence>MPHTLHVQVFCPDRTGLVSGLTAALFDLGANLGDTRFAVLGQRAEFSAVVSVADDITAEQVGAAMRDCPEAVEADVSVMPYDAWVNPEGGPNITHHVYVTGGDRPGLVTRLAEVFGDFDANIATMNAQAMPQDSSQYIIRFAVAIPSGRESACLATVSNTAQSMGMTYRVEPVLAQHPSP</sequence>
<organism evidence="1 2">
    <name type="scientific">Rhodospira trueperi</name>
    <dbReference type="NCBI Taxonomy" id="69960"/>
    <lineage>
        <taxon>Bacteria</taxon>
        <taxon>Pseudomonadati</taxon>
        <taxon>Pseudomonadota</taxon>
        <taxon>Alphaproteobacteria</taxon>
        <taxon>Rhodospirillales</taxon>
        <taxon>Rhodospirillaceae</taxon>
        <taxon>Rhodospira</taxon>
    </lineage>
</organism>
<proteinExistence type="predicted"/>
<dbReference type="InterPro" id="IPR045865">
    <property type="entry name" value="ACT-like_dom_sf"/>
</dbReference>
<accession>A0A1G7BSP0</accession>
<dbReference type="EMBL" id="FNAP01000005">
    <property type="protein sequence ID" value="SDE29215.1"/>
    <property type="molecule type" value="Genomic_DNA"/>
</dbReference>
<dbReference type="PANTHER" id="PTHR34875">
    <property type="entry name" value="UPF0237 PROTEIN MJ1558"/>
    <property type="match status" value="1"/>
</dbReference>
<evidence type="ECO:0000313" key="1">
    <source>
        <dbReference type="EMBL" id="SDE29215.1"/>
    </source>
</evidence>
<dbReference type="CDD" id="cd04873">
    <property type="entry name" value="ACT_UUR-ACR-like"/>
    <property type="match status" value="1"/>
</dbReference>
<name>A0A1G7BSP0_9PROT</name>
<dbReference type="Pfam" id="PF13740">
    <property type="entry name" value="ACT_6"/>
    <property type="match status" value="2"/>
</dbReference>
<dbReference type="Proteomes" id="UP000199412">
    <property type="component" value="Unassembled WGS sequence"/>
</dbReference>
<dbReference type="AlphaFoldDB" id="A0A1G7BSP0"/>
<dbReference type="STRING" id="69960.SAMN05421720_105130"/>
<keyword evidence="2" id="KW-1185">Reference proteome</keyword>
<dbReference type="SUPFAM" id="SSF55021">
    <property type="entry name" value="ACT-like"/>
    <property type="match status" value="2"/>
</dbReference>
<evidence type="ECO:0000313" key="2">
    <source>
        <dbReference type="Proteomes" id="UP000199412"/>
    </source>
</evidence>
<dbReference type="Gene3D" id="3.30.70.260">
    <property type="match status" value="2"/>
</dbReference>
<dbReference type="InterPro" id="IPR050990">
    <property type="entry name" value="UPF0237/GcvR_regulator"/>
</dbReference>
<dbReference type="OrthoDB" id="8017168at2"/>
<dbReference type="PANTHER" id="PTHR34875:SF5">
    <property type="entry name" value="GLYCINE CLEAVAGE SYSTEM TRANSCRIPTIONAL REPRESSOR"/>
    <property type="match status" value="1"/>
</dbReference>
<gene>
    <name evidence="1" type="ORF">SAMN05421720_105130</name>
</gene>
<protein>
    <submittedName>
        <fullName evidence="1">Glycine cleavage system transcriptional repressor</fullName>
    </submittedName>
</protein>